<dbReference type="Proteomes" id="UP000028702">
    <property type="component" value="Unassembled WGS sequence"/>
</dbReference>
<name>A0A081B8U4_9HYPH</name>
<evidence type="ECO:0000256" key="1">
    <source>
        <dbReference type="SAM" id="SignalP"/>
    </source>
</evidence>
<evidence type="ECO:0000313" key="2">
    <source>
        <dbReference type="EMBL" id="GAK44462.1"/>
    </source>
</evidence>
<reference evidence="2 3" key="1">
    <citation type="submission" date="2014-07" db="EMBL/GenBank/DDBJ databases">
        <title>Tepidicaulis marinum gen. nov., sp. nov., a novel marine bacterium denitrifying nitrate to nitrous oxide strictly under microaerobic conditions.</title>
        <authorList>
            <person name="Takeuchi M."/>
            <person name="Yamagishi T."/>
            <person name="Kamagata Y."/>
            <person name="Oshima K."/>
            <person name="Hattori M."/>
            <person name="Katayama T."/>
            <person name="Hanada S."/>
            <person name="Tamaki H."/>
            <person name="Marumo K."/>
            <person name="Maeda H."/>
            <person name="Nedachi M."/>
            <person name="Iwasaki W."/>
            <person name="Suwa Y."/>
            <person name="Sakata S."/>
        </authorList>
    </citation>
    <scope>NUCLEOTIDE SEQUENCE [LARGE SCALE GENOMIC DNA]</scope>
    <source>
        <strain evidence="2 3">MA2</strain>
    </source>
</reference>
<dbReference type="EMBL" id="BBIO01000003">
    <property type="protein sequence ID" value="GAK44462.1"/>
    <property type="molecule type" value="Genomic_DNA"/>
</dbReference>
<dbReference type="PROSITE" id="PS51257">
    <property type="entry name" value="PROKAR_LIPOPROTEIN"/>
    <property type="match status" value="1"/>
</dbReference>
<feature type="chain" id="PRO_5001755019" description="Lipoprotein" evidence="1">
    <location>
        <begin position="21"/>
        <end position="62"/>
    </location>
</feature>
<proteinExistence type="predicted"/>
<evidence type="ECO:0000313" key="3">
    <source>
        <dbReference type="Proteomes" id="UP000028702"/>
    </source>
</evidence>
<keyword evidence="3" id="KW-1185">Reference proteome</keyword>
<organism evidence="2 3">
    <name type="scientific">Tepidicaulis marinus</name>
    <dbReference type="NCBI Taxonomy" id="1333998"/>
    <lineage>
        <taxon>Bacteria</taxon>
        <taxon>Pseudomonadati</taxon>
        <taxon>Pseudomonadota</taxon>
        <taxon>Alphaproteobacteria</taxon>
        <taxon>Hyphomicrobiales</taxon>
        <taxon>Parvibaculaceae</taxon>
        <taxon>Tepidicaulis</taxon>
    </lineage>
</organism>
<evidence type="ECO:0008006" key="4">
    <source>
        <dbReference type="Google" id="ProtNLM"/>
    </source>
</evidence>
<feature type="signal peptide" evidence="1">
    <location>
        <begin position="1"/>
        <end position="20"/>
    </location>
</feature>
<accession>A0A081B8U4</accession>
<dbReference type="STRING" id="1333998.M2A_0961"/>
<keyword evidence="1" id="KW-0732">Signal</keyword>
<protein>
    <recommendedName>
        <fullName evidence="4">Lipoprotein</fullName>
    </recommendedName>
</protein>
<dbReference type="AlphaFoldDB" id="A0A081B8U4"/>
<comment type="caution">
    <text evidence="2">The sequence shown here is derived from an EMBL/GenBank/DDBJ whole genome shotgun (WGS) entry which is preliminary data.</text>
</comment>
<gene>
    <name evidence="2" type="ORF">M2A_0961</name>
</gene>
<dbReference type="RefSeq" id="WP_045443629.1">
    <property type="nucleotide sequence ID" value="NZ_BBIO01000003.1"/>
</dbReference>
<sequence>MKPALLVLLAAVLLTACSQAARERFARDLCQNAPNCTAYDKDGKPVSNKDYCVGRQVCRGVP</sequence>